<dbReference type="EMBL" id="JAWWNJ010000003">
    <property type="protein sequence ID" value="KAK7059812.1"/>
    <property type="molecule type" value="Genomic_DNA"/>
</dbReference>
<keyword evidence="3" id="KW-1185">Reference proteome</keyword>
<feature type="compositionally biased region" description="Low complexity" evidence="1">
    <location>
        <begin position="147"/>
        <end position="160"/>
    </location>
</feature>
<name>A0AAW0E6D4_9AGAR</name>
<feature type="compositionally biased region" description="Basic residues" evidence="1">
    <location>
        <begin position="161"/>
        <end position="171"/>
    </location>
</feature>
<gene>
    <name evidence="2" type="ORF">R3P38DRAFT_3168261</name>
</gene>
<feature type="region of interest" description="Disordered" evidence="1">
    <location>
        <begin position="126"/>
        <end position="171"/>
    </location>
</feature>
<reference evidence="2 3" key="1">
    <citation type="journal article" date="2024" name="J Genomics">
        <title>Draft genome sequencing and assembly of Favolaschia claudopus CIRM-BRFM 2984 isolated from oak limbs.</title>
        <authorList>
            <person name="Navarro D."/>
            <person name="Drula E."/>
            <person name="Chaduli D."/>
            <person name="Cazenave R."/>
            <person name="Ahrendt S."/>
            <person name="Wang J."/>
            <person name="Lipzen A."/>
            <person name="Daum C."/>
            <person name="Barry K."/>
            <person name="Grigoriev I.V."/>
            <person name="Favel A."/>
            <person name="Rosso M.N."/>
            <person name="Martin F."/>
        </authorList>
    </citation>
    <scope>NUCLEOTIDE SEQUENCE [LARGE SCALE GENOMIC DNA]</scope>
    <source>
        <strain evidence="2 3">CIRM-BRFM 2984</strain>
    </source>
</reference>
<accession>A0AAW0E6D4</accession>
<protein>
    <submittedName>
        <fullName evidence="2">Uncharacterized protein</fullName>
    </submittedName>
</protein>
<evidence type="ECO:0000313" key="3">
    <source>
        <dbReference type="Proteomes" id="UP001362999"/>
    </source>
</evidence>
<proteinExistence type="predicted"/>
<comment type="caution">
    <text evidence="2">The sequence shown here is derived from an EMBL/GenBank/DDBJ whole genome shotgun (WGS) entry which is preliminary data.</text>
</comment>
<sequence length="171" mass="18606">MPRIAVFTKAHAFDAVHLRLSVGPAHIPFPLLLLLARRRVHRSYIERTADLLTVIGNFKPTASLSPLRIAFIAFDEAVLEITSAPIPTPATVVVPALVVPRPYPQPRGLPSSRPWHATRTLILARTDSEDVDKNGTEADLAPLFDLASGAPPSSTAPTSKRSSRTSRHSRL</sequence>
<feature type="compositionally biased region" description="Basic and acidic residues" evidence="1">
    <location>
        <begin position="126"/>
        <end position="136"/>
    </location>
</feature>
<dbReference type="AlphaFoldDB" id="A0AAW0E6D4"/>
<evidence type="ECO:0000256" key="1">
    <source>
        <dbReference type="SAM" id="MobiDB-lite"/>
    </source>
</evidence>
<organism evidence="2 3">
    <name type="scientific">Favolaschia claudopus</name>
    <dbReference type="NCBI Taxonomy" id="2862362"/>
    <lineage>
        <taxon>Eukaryota</taxon>
        <taxon>Fungi</taxon>
        <taxon>Dikarya</taxon>
        <taxon>Basidiomycota</taxon>
        <taxon>Agaricomycotina</taxon>
        <taxon>Agaricomycetes</taxon>
        <taxon>Agaricomycetidae</taxon>
        <taxon>Agaricales</taxon>
        <taxon>Marasmiineae</taxon>
        <taxon>Mycenaceae</taxon>
        <taxon>Favolaschia</taxon>
    </lineage>
</organism>
<evidence type="ECO:0000313" key="2">
    <source>
        <dbReference type="EMBL" id="KAK7059812.1"/>
    </source>
</evidence>
<dbReference type="Proteomes" id="UP001362999">
    <property type="component" value="Unassembled WGS sequence"/>
</dbReference>